<gene>
    <name evidence="2" type="primary">Fasn_0</name>
    <name evidence="2" type="ORF">G6Z77_0000054</name>
</gene>
<dbReference type="Pfam" id="PF21149">
    <property type="entry name" value="FAS_pseudo-KR"/>
    <property type="match status" value="1"/>
</dbReference>
<feature type="non-terminal residue" evidence="2">
    <location>
        <position position="153"/>
    </location>
</feature>
<feature type="domain" description="Fatty acid synthase pseudo-KR" evidence="1">
    <location>
        <begin position="29"/>
        <end position="127"/>
    </location>
</feature>
<dbReference type="Proteomes" id="UP000670152">
    <property type="component" value="Unassembled WGS sequence"/>
</dbReference>
<comment type="caution">
    <text evidence="2">The sequence shown here is derived from an EMBL/GenBank/DDBJ whole genome shotgun (WGS) entry which is preliminary data.</text>
</comment>
<reference evidence="2 3" key="1">
    <citation type="submission" date="2020-02" db="EMBL/GenBank/DDBJ databases">
        <title>Relaxed selection underlies rapid genomic changes in the transitions from sociality to social parasitism in ants.</title>
        <authorList>
            <person name="Bi X."/>
        </authorList>
    </citation>
    <scope>NUCLEOTIDE SEQUENCE [LARGE SCALE GENOMIC DNA]</scope>
    <source>
        <strain evidence="2">BGI-DK2014b</strain>
        <tissue evidence="2">Whole body</tissue>
    </source>
</reference>
<sequence>KRTDKELIVLLKKKVSIRERTVVYISNDNFNWLENLKSLLSDENNLDSNSRIIIVGEKNFECGLLGFINCLKKEPGSELVRSVLIQDEKAPKFSLQDPFYLEQLQKDMTINVLRPDKIWGSYRHLKLPQPEPKPVLTGHVCQMVCANFFKTYN</sequence>
<feature type="non-terminal residue" evidence="2">
    <location>
        <position position="1"/>
    </location>
</feature>
<dbReference type="Gene3D" id="3.40.50.720">
    <property type="entry name" value="NAD(P)-binding Rossmann-like Domain"/>
    <property type="match status" value="1"/>
</dbReference>
<dbReference type="EMBL" id="JAANIB010000202">
    <property type="protein sequence ID" value="KAG5345807.1"/>
    <property type="molecule type" value="Genomic_DNA"/>
</dbReference>
<name>A0A836KD67_9HYME</name>
<protein>
    <submittedName>
        <fullName evidence="2">FAS synthase</fullName>
    </submittedName>
</protein>
<evidence type="ECO:0000259" key="1">
    <source>
        <dbReference type="Pfam" id="PF21149"/>
    </source>
</evidence>
<accession>A0A836KD67</accession>
<keyword evidence="3" id="KW-1185">Reference proteome</keyword>
<proteinExistence type="predicted"/>
<evidence type="ECO:0000313" key="3">
    <source>
        <dbReference type="Proteomes" id="UP000670152"/>
    </source>
</evidence>
<dbReference type="AlphaFoldDB" id="A0A836KD67"/>
<evidence type="ECO:0000313" key="2">
    <source>
        <dbReference type="EMBL" id="KAG5345807.1"/>
    </source>
</evidence>
<dbReference type="InterPro" id="IPR049391">
    <property type="entry name" value="FAS_pseudo-KR"/>
</dbReference>
<dbReference type="OrthoDB" id="7549467at2759"/>
<organism evidence="2 3">
    <name type="scientific">Acromyrmex heyeri</name>
    <dbReference type="NCBI Taxonomy" id="230685"/>
    <lineage>
        <taxon>Eukaryota</taxon>
        <taxon>Metazoa</taxon>
        <taxon>Ecdysozoa</taxon>
        <taxon>Arthropoda</taxon>
        <taxon>Hexapoda</taxon>
        <taxon>Insecta</taxon>
        <taxon>Pterygota</taxon>
        <taxon>Neoptera</taxon>
        <taxon>Endopterygota</taxon>
        <taxon>Hymenoptera</taxon>
        <taxon>Apocrita</taxon>
        <taxon>Aculeata</taxon>
        <taxon>Formicoidea</taxon>
        <taxon>Formicidae</taxon>
        <taxon>Myrmicinae</taxon>
        <taxon>Acromyrmex</taxon>
    </lineage>
</organism>